<keyword evidence="3" id="KW-1185">Reference proteome</keyword>
<dbReference type="FunFam" id="3.40.50.720:FF:000311">
    <property type="entry name" value="Ornithine cyclodeaminase"/>
    <property type="match status" value="1"/>
</dbReference>
<dbReference type="Proteomes" id="UP000014227">
    <property type="component" value="Chromosome I"/>
</dbReference>
<name>S0ESK7_CHTCT</name>
<gene>
    <name evidence="2" type="ORF">CCALI_00397</name>
</gene>
<dbReference type="PATRIC" id="fig|1303518.3.peg.405"/>
<accession>S0ESK7</accession>
<dbReference type="KEGG" id="ccz:CCALI_00397"/>
<organism evidence="2 3">
    <name type="scientific">Chthonomonas calidirosea (strain DSM 23976 / ICMP 18418 / T49)</name>
    <dbReference type="NCBI Taxonomy" id="1303518"/>
    <lineage>
        <taxon>Bacteria</taxon>
        <taxon>Bacillati</taxon>
        <taxon>Armatimonadota</taxon>
        <taxon>Chthonomonadia</taxon>
        <taxon>Chthonomonadales</taxon>
        <taxon>Chthonomonadaceae</taxon>
        <taxon>Chthonomonas</taxon>
    </lineage>
</organism>
<dbReference type="PANTHER" id="PTHR13812:SF19">
    <property type="entry name" value="KETIMINE REDUCTASE MU-CRYSTALLIN"/>
    <property type="match status" value="1"/>
</dbReference>
<dbReference type="AlphaFoldDB" id="S0ESK7"/>
<dbReference type="GO" id="GO:0019752">
    <property type="term" value="P:carboxylic acid metabolic process"/>
    <property type="evidence" value="ECO:0007669"/>
    <property type="project" value="UniProtKB-ARBA"/>
</dbReference>
<dbReference type="GO" id="GO:0008473">
    <property type="term" value="F:ornithine cyclodeaminase activity"/>
    <property type="evidence" value="ECO:0007669"/>
    <property type="project" value="UniProtKB-EC"/>
</dbReference>
<dbReference type="PANTHER" id="PTHR13812">
    <property type="entry name" value="KETIMINE REDUCTASE MU-CRYSTALLIN"/>
    <property type="match status" value="1"/>
</dbReference>
<dbReference type="GO" id="GO:0016491">
    <property type="term" value="F:oxidoreductase activity"/>
    <property type="evidence" value="ECO:0007669"/>
    <property type="project" value="UniProtKB-ARBA"/>
</dbReference>
<dbReference type="SUPFAM" id="SSF51735">
    <property type="entry name" value="NAD(P)-binding Rossmann-fold domains"/>
    <property type="match status" value="1"/>
</dbReference>
<evidence type="ECO:0000313" key="3">
    <source>
        <dbReference type="Proteomes" id="UP000014227"/>
    </source>
</evidence>
<dbReference type="GO" id="GO:0005737">
    <property type="term" value="C:cytoplasm"/>
    <property type="evidence" value="ECO:0007669"/>
    <property type="project" value="TreeGrafter"/>
</dbReference>
<dbReference type="InterPro" id="IPR036291">
    <property type="entry name" value="NAD(P)-bd_dom_sf"/>
</dbReference>
<dbReference type="Gene3D" id="3.30.1780.10">
    <property type="entry name" value="ornithine cyclodeaminase, domain 1"/>
    <property type="match status" value="1"/>
</dbReference>
<sequence length="324" mass="35868">MALFLSEKQVSELLTMSDALQVLEEAFRHAADGEVLQHPRRRLIMPRGIYHVMSAADLRTETFGIKLYTSFPPRTRFLFLLYSSQNGDLLAIIEADKLGQVRTGAASGIATKLLANHSEPLRVGVFGAGWQAETQIEAVCTACTTQQVRVYSRSPERRETFCKKINALLSLDISPAESPEEVVRNSNVIITATNSISPVLQGEWLSPGTHINAIGSNMLIRQELDVEAIRRADLIVVDSIEQARLEAGDLLPAFERGYFRWEQAVELAQIVSGQHPGRTHPDQITLFKSLGIALEDVAVATHIYKKALHQGIGEERSFWAALSP</sequence>
<dbReference type="PIRSF" id="PIRSF001439">
    <property type="entry name" value="CryM"/>
    <property type="match status" value="1"/>
</dbReference>
<dbReference type="OrthoDB" id="5293744at2"/>
<evidence type="ECO:0000313" key="2">
    <source>
        <dbReference type="EMBL" id="CCW34234.1"/>
    </source>
</evidence>
<reference evidence="3" key="1">
    <citation type="submission" date="2013-03" db="EMBL/GenBank/DDBJ databases">
        <title>Genome sequence of Chthonomonas calidirosea, the first sequenced genome from the Armatimonadetes phylum (formally candidate division OP10).</title>
        <authorList>
            <person name="Lee K.C.Y."/>
            <person name="Morgan X.C."/>
            <person name="Dunfield P.F."/>
            <person name="Tamas I."/>
            <person name="Houghton K.M."/>
            <person name="Vyssotski M."/>
            <person name="Ryan J.L.J."/>
            <person name="Lagutin K."/>
            <person name="McDonald I.R."/>
            <person name="Stott M.B."/>
        </authorList>
    </citation>
    <scope>NUCLEOTIDE SEQUENCE [LARGE SCALE GENOMIC DNA]</scope>
    <source>
        <strain evidence="3">DSM 23976 / ICMP 18418 / T49</strain>
    </source>
</reference>
<dbReference type="EMBL" id="HF951689">
    <property type="protein sequence ID" value="CCW34234.1"/>
    <property type="molecule type" value="Genomic_DNA"/>
</dbReference>
<dbReference type="eggNOG" id="COG2423">
    <property type="taxonomic scope" value="Bacteria"/>
</dbReference>
<dbReference type="Pfam" id="PF02423">
    <property type="entry name" value="OCD_Mu_crystall"/>
    <property type="match status" value="1"/>
</dbReference>
<evidence type="ECO:0000256" key="1">
    <source>
        <dbReference type="ARBA" id="ARBA00008903"/>
    </source>
</evidence>
<dbReference type="InterPro" id="IPR003462">
    <property type="entry name" value="ODC_Mu_crystall"/>
</dbReference>
<comment type="similarity">
    <text evidence="1">Belongs to the ornithine cyclodeaminase/mu-crystallin family.</text>
</comment>
<dbReference type="RefSeq" id="WP_016481796.1">
    <property type="nucleotide sequence ID" value="NC_021487.1"/>
</dbReference>
<keyword evidence="2" id="KW-0456">Lyase</keyword>
<dbReference type="InterPro" id="IPR023401">
    <property type="entry name" value="ODC_N"/>
</dbReference>
<dbReference type="HOGENOM" id="CLU_042088_2_1_0"/>
<dbReference type="EC" id="4.3.1.12" evidence="2"/>
<dbReference type="STRING" id="454171.CP488_00759"/>
<dbReference type="InParanoid" id="S0ESK7"/>
<protein>
    <submittedName>
        <fullName evidence="2">Ornithine cyclodeaminase</fullName>
        <ecNumber evidence="2">4.3.1.12</ecNumber>
    </submittedName>
</protein>
<proteinExistence type="inferred from homology"/>
<dbReference type="Gene3D" id="3.40.50.720">
    <property type="entry name" value="NAD(P)-binding Rossmann-like Domain"/>
    <property type="match status" value="1"/>
</dbReference>